<reference evidence="1" key="1">
    <citation type="journal article" date="2015" name="Nature">
        <title>Complex archaea that bridge the gap between prokaryotes and eukaryotes.</title>
        <authorList>
            <person name="Spang A."/>
            <person name="Saw J.H."/>
            <person name="Jorgensen S.L."/>
            <person name="Zaremba-Niedzwiedzka K."/>
            <person name="Martijn J."/>
            <person name="Lind A.E."/>
            <person name="van Eijk R."/>
            <person name="Schleper C."/>
            <person name="Guy L."/>
            <person name="Ettema T.J."/>
        </authorList>
    </citation>
    <scope>NUCLEOTIDE SEQUENCE</scope>
</reference>
<proteinExistence type="predicted"/>
<dbReference type="EMBL" id="LAZR01000975">
    <property type="protein sequence ID" value="KKN53366.1"/>
    <property type="molecule type" value="Genomic_DNA"/>
</dbReference>
<sequence length="128" mass="15162">MPRKENINSRNIKFFEISTHNGDIETYFKSLGKWYVVSHMSGYINEVDEVSFKDMNIVISQTQDLNYHRIFGPSEVKKYKKTPSPIKAHVFYDTKMGNPNFFYGEDGEKKITARQIIQRYNKFSKEDF</sequence>
<organism evidence="1">
    <name type="scientific">marine sediment metagenome</name>
    <dbReference type="NCBI Taxonomy" id="412755"/>
    <lineage>
        <taxon>unclassified sequences</taxon>
        <taxon>metagenomes</taxon>
        <taxon>ecological metagenomes</taxon>
    </lineage>
</organism>
<gene>
    <name evidence="1" type="ORF">LCGC14_0603360</name>
</gene>
<evidence type="ECO:0000313" key="1">
    <source>
        <dbReference type="EMBL" id="KKN53366.1"/>
    </source>
</evidence>
<accession>A0A0F9TW43</accession>
<name>A0A0F9TW43_9ZZZZ</name>
<dbReference type="AlphaFoldDB" id="A0A0F9TW43"/>
<comment type="caution">
    <text evidence="1">The sequence shown here is derived from an EMBL/GenBank/DDBJ whole genome shotgun (WGS) entry which is preliminary data.</text>
</comment>
<protein>
    <submittedName>
        <fullName evidence="1">Uncharacterized protein</fullName>
    </submittedName>
</protein>